<gene>
    <name evidence="1" type="ORF">O181_015878</name>
</gene>
<sequence>MLILFQVPGPSHTNPYVCTGSQNVTGKSLHLSRILMAHTQFLALVQDPNSLHENTYPCQGSQTFKCNTLRFSRFPTCQMQILTLVQVPNASNANPWACPVFKHFTQLLTLFLAPEASHNSLGMSSIYALHTQFLTHVRFIVCDFRTGNDSHISGGLLTWGNLRFFEDNISKGIDPWMQKI</sequence>
<evidence type="ECO:0000313" key="1">
    <source>
        <dbReference type="EMBL" id="MBW0476163.1"/>
    </source>
</evidence>
<evidence type="ECO:0000313" key="2">
    <source>
        <dbReference type="Proteomes" id="UP000765509"/>
    </source>
</evidence>
<reference evidence="1" key="1">
    <citation type="submission" date="2021-03" db="EMBL/GenBank/DDBJ databases">
        <title>Draft genome sequence of rust myrtle Austropuccinia psidii MF-1, a brazilian biotype.</title>
        <authorList>
            <person name="Quecine M.C."/>
            <person name="Pachon D.M.R."/>
            <person name="Bonatelli M.L."/>
            <person name="Correr F.H."/>
            <person name="Franceschini L.M."/>
            <person name="Leite T.F."/>
            <person name="Margarido G.R.A."/>
            <person name="Almeida C.A."/>
            <person name="Ferrarezi J.A."/>
            <person name="Labate C.A."/>
        </authorList>
    </citation>
    <scope>NUCLEOTIDE SEQUENCE</scope>
    <source>
        <strain evidence="1">MF-1</strain>
    </source>
</reference>
<organism evidence="1 2">
    <name type="scientific">Austropuccinia psidii MF-1</name>
    <dbReference type="NCBI Taxonomy" id="1389203"/>
    <lineage>
        <taxon>Eukaryota</taxon>
        <taxon>Fungi</taxon>
        <taxon>Dikarya</taxon>
        <taxon>Basidiomycota</taxon>
        <taxon>Pucciniomycotina</taxon>
        <taxon>Pucciniomycetes</taxon>
        <taxon>Pucciniales</taxon>
        <taxon>Sphaerophragmiaceae</taxon>
        <taxon>Austropuccinia</taxon>
    </lineage>
</organism>
<accession>A0A9Q3C3A2</accession>
<dbReference type="AlphaFoldDB" id="A0A9Q3C3A2"/>
<proteinExistence type="predicted"/>
<comment type="caution">
    <text evidence="1">The sequence shown here is derived from an EMBL/GenBank/DDBJ whole genome shotgun (WGS) entry which is preliminary data.</text>
</comment>
<dbReference type="Proteomes" id="UP000765509">
    <property type="component" value="Unassembled WGS sequence"/>
</dbReference>
<dbReference type="EMBL" id="AVOT02004364">
    <property type="protein sequence ID" value="MBW0476163.1"/>
    <property type="molecule type" value="Genomic_DNA"/>
</dbReference>
<name>A0A9Q3C3A2_9BASI</name>
<protein>
    <submittedName>
        <fullName evidence="1">Uncharacterized protein</fullName>
    </submittedName>
</protein>
<keyword evidence="2" id="KW-1185">Reference proteome</keyword>